<dbReference type="EMBL" id="LNIX01000012">
    <property type="protein sequence ID" value="OXA48069.1"/>
    <property type="molecule type" value="Genomic_DNA"/>
</dbReference>
<organism evidence="2 3">
    <name type="scientific">Folsomia candida</name>
    <name type="common">Springtail</name>
    <dbReference type="NCBI Taxonomy" id="158441"/>
    <lineage>
        <taxon>Eukaryota</taxon>
        <taxon>Metazoa</taxon>
        <taxon>Ecdysozoa</taxon>
        <taxon>Arthropoda</taxon>
        <taxon>Hexapoda</taxon>
        <taxon>Collembola</taxon>
        <taxon>Entomobryomorpha</taxon>
        <taxon>Isotomoidea</taxon>
        <taxon>Isotomidae</taxon>
        <taxon>Proisotominae</taxon>
        <taxon>Folsomia</taxon>
    </lineage>
</organism>
<protein>
    <submittedName>
        <fullName evidence="2">Uncharacterized protein</fullName>
    </submittedName>
</protein>
<comment type="caution">
    <text evidence="2">The sequence shown here is derived from an EMBL/GenBank/DDBJ whole genome shotgun (WGS) entry which is preliminary data.</text>
</comment>
<evidence type="ECO:0000313" key="3">
    <source>
        <dbReference type="Proteomes" id="UP000198287"/>
    </source>
</evidence>
<sequence length="168" mass="19445">MFTDLFSQEFSKTIKTANRFGFSLIWDRTKRRLQFSPKFHSKTKLVTKYIFLYTFNVLVQTARHKFMPNSPDFNLLMVMSYAWIGMSVGVYLLANQPKEMARSWNGIFLISVKIHGKQILELPWLNRSDHLQSKVAQNYPPRQIIAISSSIPYLVSDSPLTPPSDAHS</sequence>
<keyword evidence="1" id="KW-0472">Membrane</keyword>
<evidence type="ECO:0000256" key="1">
    <source>
        <dbReference type="SAM" id="Phobius"/>
    </source>
</evidence>
<evidence type="ECO:0000313" key="2">
    <source>
        <dbReference type="EMBL" id="OXA48069.1"/>
    </source>
</evidence>
<dbReference type="Proteomes" id="UP000198287">
    <property type="component" value="Unassembled WGS sequence"/>
</dbReference>
<accession>A0A226DS75</accession>
<keyword evidence="3" id="KW-1185">Reference proteome</keyword>
<proteinExistence type="predicted"/>
<feature type="transmembrane region" description="Helical" evidence="1">
    <location>
        <begin position="75"/>
        <end position="94"/>
    </location>
</feature>
<keyword evidence="1" id="KW-0812">Transmembrane</keyword>
<name>A0A226DS75_FOLCA</name>
<keyword evidence="1" id="KW-1133">Transmembrane helix</keyword>
<gene>
    <name evidence="2" type="ORF">Fcan01_16912</name>
</gene>
<reference evidence="2 3" key="1">
    <citation type="submission" date="2015-12" db="EMBL/GenBank/DDBJ databases">
        <title>The genome of Folsomia candida.</title>
        <authorList>
            <person name="Faddeeva A."/>
            <person name="Derks M.F."/>
            <person name="Anvar Y."/>
            <person name="Smit S."/>
            <person name="Van Straalen N."/>
            <person name="Roelofs D."/>
        </authorList>
    </citation>
    <scope>NUCLEOTIDE SEQUENCE [LARGE SCALE GENOMIC DNA]</scope>
    <source>
        <strain evidence="2 3">VU population</strain>
        <tissue evidence="2">Whole body</tissue>
    </source>
</reference>
<dbReference type="AlphaFoldDB" id="A0A226DS75"/>